<organism evidence="1 2">
    <name type="scientific">Pyxicephalus adspersus</name>
    <name type="common">African bullfrog</name>
    <dbReference type="NCBI Taxonomy" id="30357"/>
    <lineage>
        <taxon>Eukaryota</taxon>
        <taxon>Metazoa</taxon>
        <taxon>Chordata</taxon>
        <taxon>Craniata</taxon>
        <taxon>Vertebrata</taxon>
        <taxon>Euteleostomi</taxon>
        <taxon>Amphibia</taxon>
        <taxon>Batrachia</taxon>
        <taxon>Anura</taxon>
        <taxon>Neobatrachia</taxon>
        <taxon>Ranoidea</taxon>
        <taxon>Pyxicephalidae</taxon>
        <taxon>Pyxicephalinae</taxon>
        <taxon>Pyxicephalus</taxon>
    </lineage>
</organism>
<comment type="caution">
    <text evidence="1">The sequence shown here is derived from an EMBL/GenBank/DDBJ whole genome shotgun (WGS) entry which is preliminary data.</text>
</comment>
<keyword evidence="2" id="KW-1185">Reference proteome</keyword>
<accession>A0AAV3AXH1</accession>
<gene>
    <name evidence="1" type="ORF">GDO54_001317</name>
</gene>
<dbReference type="EMBL" id="DYDO01000001">
    <property type="protein sequence ID" value="DBA33671.1"/>
    <property type="molecule type" value="Genomic_DNA"/>
</dbReference>
<name>A0AAV3AXH1_PYXAD</name>
<evidence type="ECO:0000313" key="2">
    <source>
        <dbReference type="Proteomes" id="UP001181693"/>
    </source>
</evidence>
<sequence length="97" mass="11723">MVCMYRHQYMSAFHLYLKKKDEYVYYKMRFIYANKRYSQYKFNKFASVSGIQRPELCISSLRFHLSICELIIRREGKVLGPICITEKTNMLPCLIYV</sequence>
<proteinExistence type="predicted"/>
<reference evidence="1" key="1">
    <citation type="thesis" date="2020" institute="ProQuest LLC" country="789 East Eisenhower Parkway, Ann Arbor, MI, USA">
        <title>Comparative Genomics and Chromosome Evolution.</title>
        <authorList>
            <person name="Mudd A.B."/>
        </authorList>
    </citation>
    <scope>NUCLEOTIDE SEQUENCE</scope>
    <source>
        <strain evidence="1">1538</strain>
        <tissue evidence="1">Blood</tissue>
    </source>
</reference>
<dbReference type="AlphaFoldDB" id="A0AAV3AXH1"/>
<dbReference type="Proteomes" id="UP001181693">
    <property type="component" value="Unassembled WGS sequence"/>
</dbReference>
<protein>
    <submittedName>
        <fullName evidence="1">Uncharacterized protein</fullName>
    </submittedName>
</protein>
<evidence type="ECO:0000313" key="1">
    <source>
        <dbReference type="EMBL" id="DBA33671.1"/>
    </source>
</evidence>